<dbReference type="GO" id="GO:0043565">
    <property type="term" value="F:sequence-specific DNA binding"/>
    <property type="evidence" value="ECO:0007669"/>
    <property type="project" value="InterPro"/>
</dbReference>
<dbReference type="GO" id="GO:0003700">
    <property type="term" value="F:DNA-binding transcription factor activity"/>
    <property type="evidence" value="ECO:0007669"/>
    <property type="project" value="InterPro"/>
</dbReference>
<evidence type="ECO:0000256" key="3">
    <source>
        <dbReference type="ARBA" id="ARBA00023163"/>
    </source>
</evidence>
<dbReference type="PROSITE" id="PS01124">
    <property type="entry name" value="HTH_ARAC_FAMILY_2"/>
    <property type="match status" value="1"/>
</dbReference>
<dbReference type="Gene3D" id="1.10.10.60">
    <property type="entry name" value="Homeodomain-like"/>
    <property type="match status" value="1"/>
</dbReference>
<protein>
    <submittedName>
        <fullName evidence="5">AraC family transcriptional regulator</fullName>
    </submittedName>
</protein>
<keyword evidence="2" id="KW-0238">DNA-binding</keyword>
<keyword evidence="3" id="KW-0804">Transcription</keyword>
<name>A0A1W9ZCM7_MYCAN</name>
<accession>A0A1W9ZCM7</accession>
<dbReference type="PANTHER" id="PTHR46796">
    <property type="entry name" value="HTH-TYPE TRANSCRIPTIONAL ACTIVATOR RHAS-RELATED"/>
    <property type="match status" value="1"/>
</dbReference>
<dbReference type="PANTHER" id="PTHR46796:SF12">
    <property type="entry name" value="HTH-TYPE DNA-BINDING TRANSCRIPTIONAL ACTIVATOR EUTR"/>
    <property type="match status" value="1"/>
</dbReference>
<reference evidence="5 6" key="1">
    <citation type="submission" date="2017-02" db="EMBL/GenBank/DDBJ databases">
        <title>The new phylogeny of genus Mycobacterium.</title>
        <authorList>
            <person name="Tortoli E."/>
            <person name="Trovato A."/>
            <person name="Cirillo D.M."/>
        </authorList>
    </citation>
    <scope>NUCLEOTIDE SEQUENCE [LARGE SCALE GENOMIC DNA]</scope>
    <source>
        <strain evidence="5 6">DSM 45057</strain>
    </source>
</reference>
<proteinExistence type="predicted"/>
<evidence type="ECO:0000259" key="4">
    <source>
        <dbReference type="PROSITE" id="PS01124"/>
    </source>
</evidence>
<dbReference type="OrthoDB" id="5464689at2"/>
<evidence type="ECO:0000313" key="6">
    <source>
        <dbReference type="Proteomes" id="UP000192284"/>
    </source>
</evidence>
<dbReference type="SMART" id="SM00342">
    <property type="entry name" value="HTH_ARAC"/>
    <property type="match status" value="1"/>
</dbReference>
<keyword evidence="6" id="KW-1185">Reference proteome</keyword>
<dbReference type="InterPro" id="IPR018062">
    <property type="entry name" value="HTH_AraC-typ_CS"/>
</dbReference>
<dbReference type="Proteomes" id="UP000192284">
    <property type="component" value="Unassembled WGS sequence"/>
</dbReference>
<evidence type="ECO:0000256" key="2">
    <source>
        <dbReference type="ARBA" id="ARBA00023125"/>
    </source>
</evidence>
<dbReference type="PROSITE" id="PS00041">
    <property type="entry name" value="HTH_ARAC_FAMILY_1"/>
    <property type="match status" value="1"/>
</dbReference>
<sequence length="325" mass="35603">MRHEQFHTADPDAAQRFFAAAYRPGWRTGRLMRGSAVTHRRCAADVITIDEVVIQGRFDCDIRTTDSVLVIQPRVGSLTITGDPVVAADAPVLAAGGIERLLQVNSASFHVVCIEPGLLRKVAAAGHTPVPQQIQFLSSRPRSDAAVRAWRAALDYVTNSFSSPETAKHPRIVAAAGQLLAAAVLECFPSNLTSGQDRLSDPLVPKAVRTALSFIHRNAGGDIGVKEVAAEVHLTPRAVQYLFRQQLDTTPTEYLRRVRLHRAHQDLLSGHRTSTSVGEIAQRWGFAHTGRFAVLYRQTYGESPHTTLKHHELATGLHTDTLRSV</sequence>
<organism evidence="5 6">
    <name type="scientific">Mycobacterium angelicum</name>
    <dbReference type="NCBI Taxonomy" id="470074"/>
    <lineage>
        <taxon>Bacteria</taxon>
        <taxon>Bacillati</taxon>
        <taxon>Actinomycetota</taxon>
        <taxon>Actinomycetes</taxon>
        <taxon>Mycobacteriales</taxon>
        <taxon>Mycobacteriaceae</taxon>
        <taxon>Mycobacterium</taxon>
    </lineage>
</organism>
<dbReference type="EMBL" id="MVHE01000075">
    <property type="protein sequence ID" value="ORA12102.1"/>
    <property type="molecule type" value="Genomic_DNA"/>
</dbReference>
<dbReference type="InterPro" id="IPR018060">
    <property type="entry name" value="HTH_AraC"/>
</dbReference>
<dbReference type="Pfam" id="PF12833">
    <property type="entry name" value="HTH_18"/>
    <property type="match status" value="1"/>
</dbReference>
<feature type="domain" description="HTH araC/xylS-type" evidence="4">
    <location>
        <begin position="209"/>
        <end position="310"/>
    </location>
</feature>
<comment type="caution">
    <text evidence="5">The sequence shown here is derived from an EMBL/GenBank/DDBJ whole genome shotgun (WGS) entry which is preliminary data.</text>
</comment>
<dbReference type="AlphaFoldDB" id="A0A1W9ZCM7"/>
<evidence type="ECO:0000313" key="5">
    <source>
        <dbReference type="EMBL" id="ORA12102.1"/>
    </source>
</evidence>
<keyword evidence="1" id="KW-0805">Transcription regulation</keyword>
<dbReference type="SUPFAM" id="SSF46689">
    <property type="entry name" value="Homeodomain-like"/>
    <property type="match status" value="2"/>
</dbReference>
<dbReference type="InterPro" id="IPR050204">
    <property type="entry name" value="AraC_XylS_family_regulators"/>
</dbReference>
<dbReference type="InterPro" id="IPR009057">
    <property type="entry name" value="Homeodomain-like_sf"/>
</dbReference>
<gene>
    <name evidence="5" type="ORF">BST12_25330</name>
</gene>
<evidence type="ECO:0000256" key="1">
    <source>
        <dbReference type="ARBA" id="ARBA00023015"/>
    </source>
</evidence>